<name>A0AAE0UC51_SORBR</name>
<feature type="region of interest" description="Disordered" evidence="1">
    <location>
        <begin position="204"/>
        <end position="229"/>
    </location>
</feature>
<accession>A0AAE0UC51</accession>
<organism evidence="2 3">
    <name type="scientific">Sordaria brevicollis</name>
    <dbReference type="NCBI Taxonomy" id="83679"/>
    <lineage>
        <taxon>Eukaryota</taxon>
        <taxon>Fungi</taxon>
        <taxon>Dikarya</taxon>
        <taxon>Ascomycota</taxon>
        <taxon>Pezizomycotina</taxon>
        <taxon>Sordariomycetes</taxon>
        <taxon>Sordariomycetidae</taxon>
        <taxon>Sordariales</taxon>
        <taxon>Sordariaceae</taxon>
        <taxon>Sordaria</taxon>
    </lineage>
</organism>
<reference evidence="2" key="1">
    <citation type="journal article" date="2023" name="Mol. Phylogenet. Evol.">
        <title>Genome-scale phylogeny and comparative genomics of the fungal order Sordariales.</title>
        <authorList>
            <person name="Hensen N."/>
            <person name="Bonometti L."/>
            <person name="Westerberg I."/>
            <person name="Brannstrom I.O."/>
            <person name="Guillou S."/>
            <person name="Cros-Aarteil S."/>
            <person name="Calhoun S."/>
            <person name="Haridas S."/>
            <person name="Kuo A."/>
            <person name="Mondo S."/>
            <person name="Pangilinan J."/>
            <person name="Riley R."/>
            <person name="LaButti K."/>
            <person name="Andreopoulos B."/>
            <person name="Lipzen A."/>
            <person name="Chen C."/>
            <person name="Yan M."/>
            <person name="Daum C."/>
            <person name="Ng V."/>
            <person name="Clum A."/>
            <person name="Steindorff A."/>
            <person name="Ohm R.A."/>
            <person name="Martin F."/>
            <person name="Silar P."/>
            <person name="Natvig D.O."/>
            <person name="Lalanne C."/>
            <person name="Gautier V."/>
            <person name="Ament-Velasquez S.L."/>
            <person name="Kruys A."/>
            <person name="Hutchinson M.I."/>
            <person name="Powell A.J."/>
            <person name="Barry K."/>
            <person name="Miller A.N."/>
            <person name="Grigoriev I.V."/>
            <person name="Debuchy R."/>
            <person name="Gladieux P."/>
            <person name="Hiltunen Thoren M."/>
            <person name="Johannesson H."/>
        </authorList>
    </citation>
    <scope>NUCLEOTIDE SEQUENCE</scope>
    <source>
        <strain evidence="2">FGSC 1904</strain>
    </source>
</reference>
<protein>
    <submittedName>
        <fullName evidence="2">Uncharacterized protein</fullName>
    </submittedName>
</protein>
<proteinExistence type="predicted"/>
<comment type="caution">
    <text evidence="2">The sequence shown here is derived from an EMBL/GenBank/DDBJ whole genome shotgun (WGS) entry which is preliminary data.</text>
</comment>
<feature type="compositionally biased region" description="Polar residues" evidence="1">
    <location>
        <begin position="208"/>
        <end position="221"/>
    </location>
</feature>
<reference evidence="2" key="2">
    <citation type="submission" date="2023-07" db="EMBL/GenBank/DDBJ databases">
        <authorList>
            <consortium name="Lawrence Berkeley National Laboratory"/>
            <person name="Haridas S."/>
            <person name="Hensen N."/>
            <person name="Bonometti L."/>
            <person name="Westerberg I."/>
            <person name="Brannstrom I.O."/>
            <person name="Guillou S."/>
            <person name="Cros-Aarteil S."/>
            <person name="Calhoun S."/>
            <person name="Kuo A."/>
            <person name="Mondo S."/>
            <person name="Pangilinan J."/>
            <person name="Riley R."/>
            <person name="LaButti K."/>
            <person name="Andreopoulos B."/>
            <person name="Lipzen A."/>
            <person name="Chen C."/>
            <person name="Yanf M."/>
            <person name="Daum C."/>
            <person name="Ng V."/>
            <person name="Clum A."/>
            <person name="Steindorff A."/>
            <person name="Ohm R."/>
            <person name="Martin F."/>
            <person name="Silar P."/>
            <person name="Natvig D."/>
            <person name="Lalanne C."/>
            <person name="Gautier V."/>
            <person name="Ament-velasquez S.L."/>
            <person name="Kruys A."/>
            <person name="Hutchinson M.I."/>
            <person name="Powell A.J."/>
            <person name="Barry K."/>
            <person name="Miller A.N."/>
            <person name="Grigoriev I.V."/>
            <person name="Debuchy R."/>
            <person name="Gladieux P."/>
            <person name="Thoren M.H."/>
            <person name="Johannesson H."/>
        </authorList>
    </citation>
    <scope>NUCLEOTIDE SEQUENCE</scope>
    <source>
        <strain evidence="2">FGSC 1904</strain>
    </source>
</reference>
<dbReference type="AlphaFoldDB" id="A0AAE0UC51"/>
<dbReference type="EMBL" id="JAUTDP010000006">
    <property type="protein sequence ID" value="KAK3398736.1"/>
    <property type="molecule type" value="Genomic_DNA"/>
</dbReference>
<gene>
    <name evidence="2" type="ORF">B0T20DRAFT_216580</name>
</gene>
<dbReference type="Proteomes" id="UP001281003">
    <property type="component" value="Unassembled WGS sequence"/>
</dbReference>
<evidence type="ECO:0000313" key="3">
    <source>
        <dbReference type="Proteomes" id="UP001281003"/>
    </source>
</evidence>
<evidence type="ECO:0000256" key="1">
    <source>
        <dbReference type="SAM" id="MobiDB-lite"/>
    </source>
</evidence>
<evidence type="ECO:0000313" key="2">
    <source>
        <dbReference type="EMBL" id="KAK3398736.1"/>
    </source>
</evidence>
<keyword evidence="3" id="KW-1185">Reference proteome</keyword>
<sequence>MVTSPHIWSLQSTAVSSMQRIWAWPLRRPDLAVLLSALDSRALQFSISFQSPHEIILTCPAPLPTLCVQSHMTVTTHRWNLTAPGLRASSLPPRSLYLFPFLSNRYAHLFRPSPLHHHQARILPKQTLLFPLIILPGQRRHSLPGLNLCRTVCLSRYLRWNKWFIANPCHPPSSPMLLLVMYGVPVLLAHTGWLVFPKSVTGPEKPPGSSQASQVPVQSDRCSGKRKEGMEKREVSVMAFSHRSQVSVQPGGCFTGDDWLVHQSISRGCEAGPGCDTILCRH</sequence>